<dbReference type="SUPFAM" id="SSF69118">
    <property type="entry name" value="AhpD-like"/>
    <property type="match status" value="1"/>
</dbReference>
<reference evidence="1" key="1">
    <citation type="journal article" date="2014" name="Tetrahedron">
        <title>Discovery of the lomaiviticin biosynthetic gene cluster in Salinispora pacifica.</title>
        <authorList>
            <person name="Janso J.E."/>
            <person name="Haltli B.A."/>
            <person name="Eustaquio A.S."/>
            <person name="Kulowski K."/>
            <person name="Waldman A.J."/>
            <person name="Zha L."/>
            <person name="Nakamura H."/>
            <person name="Bernan V.S."/>
            <person name="He H."/>
            <person name="Carter G.T."/>
            <person name="Koehn F.E."/>
            <person name="Balskus E.P."/>
        </authorList>
    </citation>
    <scope>NUCLEOTIDE SEQUENCE</scope>
    <source>
        <strain evidence="1">DPJ-0016</strain>
    </source>
</reference>
<organism evidence="1">
    <name type="scientific">Salinispora pacifica</name>
    <dbReference type="NCBI Taxonomy" id="351187"/>
    <lineage>
        <taxon>Bacteria</taxon>
        <taxon>Bacillati</taxon>
        <taxon>Actinomycetota</taxon>
        <taxon>Actinomycetes</taxon>
        <taxon>Micromonosporales</taxon>
        <taxon>Micromonosporaceae</taxon>
        <taxon>Salinispora</taxon>
    </lineage>
</organism>
<dbReference type="EMBL" id="KF731828">
    <property type="protein sequence ID" value="AHZ61845.1"/>
    <property type="molecule type" value="Genomic_DNA"/>
</dbReference>
<sequence length="148" mass="16382">MASRMNNPSLVVPDALPPLLELGKVINQVGVPVRTLDLVRMRVSQLNGRVWILPTGPAAAARIDNRLPIVASWREADCFTDAERAALALAEATTRLGDRADPVPDEVWDEAVRHYTEPELSALIMHVGLVNLWNCINLSTRQDPGDWR</sequence>
<dbReference type="InterPro" id="IPR029032">
    <property type="entry name" value="AhpD-like"/>
</dbReference>
<accession>A0A059UCJ3</accession>
<dbReference type="Gene3D" id="1.20.1290.10">
    <property type="entry name" value="AhpD-like"/>
    <property type="match status" value="1"/>
</dbReference>
<name>A0A059UCJ3_SALPI</name>
<proteinExistence type="predicted"/>
<dbReference type="PANTHER" id="PTHR34846">
    <property type="entry name" value="4-CARBOXYMUCONOLACTONE DECARBOXYLASE FAMILY PROTEIN (AFU_ORTHOLOGUE AFUA_6G11590)"/>
    <property type="match status" value="1"/>
</dbReference>
<protein>
    <submittedName>
        <fullName evidence="1">Lom11</fullName>
    </submittedName>
</protein>
<dbReference type="AlphaFoldDB" id="A0A059UCJ3"/>
<dbReference type="PANTHER" id="PTHR34846:SF7">
    <property type="entry name" value="BLL7811 PROTEIN"/>
    <property type="match status" value="1"/>
</dbReference>
<evidence type="ECO:0000313" key="1">
    <source>
        <dbReference type="EMBL" id="AHZ61845.1"/>
    </source>
</evidence>
<gene>
    <name evidence="1" type="primary">lom11</name>
</gene>